<feature type="active site" description="Schiff-base intermediate with substrate" evidence="9">
    <location>
        <position position="191"/>
    </location>
</feature>
<dbReference type="PRINTS" id="PR00144">
    <property type="entry name" value="DALDHYDRTASE"/>
</dbReference>
<evidence type="ECO:0000313" key="16">
    <source>
        <dbReference type="Proteomes" id="UP000054323"/>
    </source>
</evidence>
<dbReference type="PATRIC" id="fig|2198.4.peg.7"/>
<keyword evidence="11" id="KW-0479">Metal-binding</keyword>
<evidence type="ECO:0000256" key="3">
    <source>
        <dbReference type="ARBA" id="ARBA00012053"/>
    </source>
</evidence>
<keyword evidence="5" id="KW-0350">Heme biosynthesis</keyword>
<comment type="pathway">
    <text evidence="1">Porphyrin-containing compound metabolism; protoporphyrin-IX biosynthesis; coproporphyrinogen-III from 5-aminolevulinate: step 1/4.</text>
</comment>
<keyword evidence="6 13" id="KW-0456">Lyase</keyword>
<evidence type="ECO:0000313" key="15">
    <source>
        <dbReference type="EMBL" id="KUK60535.1"/>
    </source>
</evidence>
<proteinExistence type="inferred from homology"/>
<evidence type="ECO:0000256" key="2">
    <source>
        <dbReference type="ARBA" id="ARBA00008055"/>
    </source>
</evidence>
<dbReference type="PANTHER" id="PTHR11458">
    <property type="entry name" value="DELTA-AMINOLEVULINIC ACID DEHYDRATASE"/>
    <property type="match status" value="1"/>
</dbReference>
<dbReference type="NCBIfam" id="NF006762">
    <property type="entry name" value="PRK09283.1"/>
    <property type="match status" value="1"/>
</dbReference>
<keyword evidence="11" id="KW-0862">Zinc</keyword>
<dbReference type="InterPro" id="IPR013785">
    <property type="entry name" value="Aldolase_TIM"/>
</dbReference>
<dbReference type="PROSITE" id="PS00169">
    <property type="entry name" value="D_ALA_DEHYDRATASE"/>
    <property type="match status" value="1"/>
</dbReference>
<comment type="similarity">
    <text evidence="2 14">Belongs to the ALAD family.</text>
</comment>
<dbReference type="EC" id="4.2.1.24" evidence="3 13"/>
<keyword evidence="12" id="KW-0460">Magnesium</keyword>
<evidence type="ECO:0000256" key="9">
    <source>
        <dbReference type="PIRSR" id="PIRSR001415-1"/>
    </source>
</evidence>
<dbReference type="SUPFAM" id="SSF51569">
    <property type="entry name" value="Aldolase"/>
    <property type="match status" value="1"/>
</dbReference>
<feature type="binding site" evidence="12">
    <location>
        <position position="229"/>
    </location>
    <ligand>
        <name>Mg(2+)</name>
        <dbReference type="ChEBI" id="CHEBI:18420"/>
    </ligand>
</feature>
<dbReference type="AlphaFoldDB" id="A0A124FRX8"/>
<organism evidence="15 16">
    <name type="scientific">Methanoculleus marisnigri</name>
    <dbReference type="NCBI Taxonomy" id="2198"/>
    <lineage>
        <taxon>Archaea</taxon>
        <taxon>Methanobacteriati</taxon>
        <taxon>Methanobacteriota</taxon>
        <taxon>Stenosarchaea group</taxon>
        <taxon>Methanomicrobia</taxon>
        <taxon>Methanomicrobiales</taxon>
        <taxon>Methanomicrobiaceae</taxon>
        <taxon>Methanoculleus</taxon>
    </lineage>
</organism>
<dbReference type="GO" id="GO:0004655">
    <property type="term" value="F:porphobilinogen synthase activity"/>
    <property type="evidence" value="ECO:0007669"/>
    <property type="project" value="UniProtKB-EC"/>
</dbReference>
<dbReference type="GO" id="GO:0008270">
    <property type="term" value="F:zinc ion binding"/>
    <property type="evidence" value="ECO:0007669"/>
    <property type="project" value="TreeGrafter"/>
</dbReference>
<feature type="binding site" evidence="11">
    <location>
        <position position="114"/>
    </location>
    <ligand>
        <name>Zn(2+)</name>
        <dbReference type="ChEBI" id="CHEBI:29105"/>
        <note>catalytic</note>
    </ligand>
</feature>
<dbReference type="GO" id="GO:0005829">
    <property type="term" value="C:cytosol"/>
    <property type="evidence" value="ECO:0007669"/>
    <property type="project" value="TreeGrafter"/>
</dbReference>
<evidence type="ECO:0000256" key="10">
    <source>
        <dbReference type="PIRSR" id="PIRSR001415-2"/>
    </source>
</evidence>
<sequence>MRRIRRRIIQPLLRETELRKTDLIAPVFLDESISTPLPIASMPGQFRHPVDGVADYCERLGNAGIRAVLLFGVPGTKDSEATEAYAADGVVQRAVRKIKERLAQMVVMTDVCACEYTDHGHCGIVGETVDGPDLLNDPSLALMAQIAVSHAQSGADIVAPSCMLDGMVQAIRQALDAAGYQDVLIVSYSSKFASALYGPFRDAADSGFAFGDRTTYQINPGNAREAVMESELDAAEGADILMVKPAGLYLDVLSSLTQFGLPVAAYQVSGEYAMIKAAAERGWLDERAVALESLTAIKRAGADLIITYFAEDAARWLDEEQ</sequence>
<dbReference type="Proteomes" id="UP000054323">
    <property type="component" value="Unassembled WGS sequence"/>
</dbReference>
<dbReference type="CDD" id="cd00384">
    <property type="entry name" value="ALAD_PBGS"/>
    <property type="match status" value="1"/>
</dbReference>
<comment type="catalytic activity">
    <reaction evidence="8 13">
        <text>2 5-aminolevulinate = porphobilinogen + 2 H2O + H(+)</text>
        <dbReference type="Rhea" id="RHEA:24064"/>
        <dbReference type="ChEBI" id="CHEBI:15377"/>
        <dbReference type="ChEBI" id="CHEBI:15378"/>
        <dbReference type="ChEBI" id="CHEBI:58126"/>
        <dbReference type="ChEBI" id="CHEBI:356416"/>
        <dbReference type="EC" id="4.2.1.24"/>
    </reaction>
</comment>
<feature type="active site" description="Schiff-base intermediate with substrate" evidence="9">
    <location>
        <position position="244"/>
    </location>
</feature>
<feature type="binding site" evidence="11">
    <location>
        <position position="112"/>
    </location>
    <ligand>
        <name>Zn(2+)</name>
        <dbReference type="ChEBI" id="CHEBI:29105"/>
        <note>catalytic</note>
    </ligand>
</feature>
<evidence type="ECO:0000256" key="13">
    <source>
        <dbReference type="RuleBase" id="RU000515"/>
    </source>
</evidence>
<dbReference type="Gene3D" id="3.20.20.70">
    <property type="entry name" value="Aldolase class I"/>
    <property type="match status" value="1"/>
</dbReference>
<feature type="binding site" evidence="10">
    <location>
        <position position="308"/>
    </location>
    <ligand>
        <name>5-aminolevulinate</name>
        <dbReference type="ChEBI" id="CHEBI:356416"/>
        <label>2</label>
    </ligand>
</feature>
<comment type="caution">
    <text evidence="15">The sequence shown here is derived from an EMBL/GenBank/DDBJ whole genome shotgun (WGS) entry which is preliminary data.</text>
</comment>
<evidence type="ECO:0000256" key="14">
    <source>
        <dbReference type="RuleBase" id="RU004161"/>
    </source>
</evidence>
<evidence type="ECO:0000256" key="4">
    <source>
        <dbReference type="ARBA" id="ARBA00020771"/>
    </source>
</evidence>
<dbReference type="PIRSF" id="PIRSF001415">
    <property type="entry name" value="Porphbilin_synth"/>
    <property type="match status" value="1"/>
</dbReference>
<reference evidence="16" key="1">
    <citation type="journal article" date="2015" name="MBio">
        <title>Genome-Resolved Metagenomic Analysis Reveals Roles for Candidate Phyla and Other Microbial Community Members in Biogeochemical Transformations in Oil Reservoirs.</title>
        <authorList>
            <person name="Hu P."/>
            <person name="Tom L."/>
            <person name="Singh A."/>
            <person name="Thomas B.C."/>
            <person name="Baker B.J."/>
            <person name="Piceno Y.M."/>
            <person name="Andersen G.L."/>
            <person name="Banfield J.F."/>
        </authorList>
    </citation>
    <scope>NUCLEOTIDE SEQUENCE [LARGE SCALE GENOMIC DNA]</scope>
</reference>
<dbReference type="PANTHER" id="PTHR11458:SF0">
    <property type="entry name" value="DELTA-AMINOLEVULINIC ACID DEHYDRATASE"/>
    <property type="match status" value="1"/>
</dbReference>
<keyword evidence="7 13" id="KW-0627">Porphyrin biosynthesis</keyword>
<evidence type="ECO:0000256" key="12">
    <source>
        <dbReference type="PIRSR" id="PIRSR001415-5"/>
    </source>
</evidence>
<evidence type="ECO:0000256" key="5">
    <source>
        <dbReference type="ARBA" id="ARBA00023133"/>
    </source>
</evidence>
<evidence type="ECO:0000256" key="7">
    <source>
        <dbReference type="ARBA" id="ARBA00023244"/>
    </source>
</evidence>
<dbReference type="Pfam" id="PF00490">
    <property type="entry name" value="ALAD"/>
    <property type="match status" value="1"/>
</dbReference>
<evidence type="ECO:0000256" key="6">
    <source>
        <dbReference type="ARBA" id="ARBA00023239"/>
    </source>
</evidence>
<feature type="binding site" evidence="10">
    <location>
        <position position="269"/>
    </location>
    <ligand>
        <name>5-aminolevulinate</name>
        <dbReference type="ChEBI" id="CHEBI:356416"/>
        <label>2</label>
    </ligand>
</feature>
<gene>
    <name evidence="15" type="ORF">XD82_1589</name>
</gene>
<feature type="binding site" evidence="10">
    <location>
        <position position="213"/>
    </location>
    <ligand>
        <name>5-aminolevulinate</name>
        <dbReference type="ChEBI" id="CHEBI:356416"/>
        <label>1</label>
    </ligand>
</feature>
<dbReference type="GO" id="GO:0006782">
    <property type="term" value="P:protoporphyrinogen IX biosynthetic process"/>
    <property type="evidence" value="ECO:0007669"/>
    <property type="project" value="UniProtKB-UniPathway"/>
</dbReference>
<feature type="binding site" evidence="11">
    <location>
        <position position="122"/>
    </location>
    <ligand>
        <name>Zn(2+)</name>
        <dbReference type="ChEBI" id="CHEBI:29105"/>
        <note>catalytic</note>
    </ligand>
</feature>
<dbReference type="InterPro" id="IPR030656">
    <property type="entry name" value="ALAD_AS"/>
</dbReference>
<dbReference type="SMART" id="SM01004">
    <property type="entry name" value="ALAD"/>
    <property type="match status" value="1"/>
</dbReference>
<accession>A0A124FRX8</accession>
<dbReference type="UniPathway" id="UPA00251">
    <property type="reaction ID" value="UER00318"/>
</dbReference>
<dbReference type="EMBL" id="LGGD01000227">
    <property type="protein sequence ID" value="KUK60535.1"/>
    <property type="molecule type" value="Genomic_DNA"/>
</dbReference>
<dbReference type="InterPro" id="IPR001731">
    <property type="entry name" value="ALAD"/>
</dbReference>
<dbReference type="FunFam" id="3.20.20.70:FF:000019">
    <property type="entry name" value="Delta-aminolevulinic acid dehydratase"/>
    <property type="match status" value="1"/>
</dbReference>
<evidence type="ECO:0000256" key="11">
    <source>
        <dbReference type="PIRSR" id="PIRSR001415-3"/>
    </source>
</evidence>
<comment type="subunit">
    <text evidence="13">Homooctamer.</text>
</comment>
<name>A0A124FRX8_9EURY</name>
<feature type="binding site" evidence="10">
    <location>
        <position position="201"/>
    </location>
    <ligand>
        <name>5-aminolevulinate</name>
        <dbReference type="ChEBI" id="CHEBI:356416"/>
        <label>1</label>
    </ligand>
</feature>
<evidence type="ECO:0000256" key="8">
    <source>
        <dbReference type="ARBA" id="ARBA00047651"/>
    </source>
</evidence>
<protein>
    <recommendedName>
        <fullName evidence="4 13">Delta-aminolevulinic acid dehydratase</fullName>
        <ecNumber evidence="3 13">4.2.1.24</ecNumber>
    </recommendedName>
</protein>
<evidence type="ECO:0000256" key="1">
    <source>
        <dbReference type="ARBA" id="ARBA00004694"/>
    </source>
</evidence>